<sequence length="795" mass="81896">MIAAALALGLLGGARGLPGGGEAGQGFRLVSAAIAAPSAAALPREELVWLASDAEIAAWGGGDRTEIRNLLRKVRDRAPRIADDLQDYVRRRPGDPAAYAIAGLALLGEGVGDGAARSFDKAIELGGDPVWLGAATGAAFAVQGRPQAAAEAYDAALGKRPDLPLALRGRYRLAMAKGDVAAALDWAERLAAAAPAEEVELTPVDVDLAELYLRAGRPDDVIAQLSHAFGGDRTPRPEPLALRAAAPMIQAAQAAGLVRQAGLAMLVAERLLTAETRTDLPWPVLRARQARLEGRPEQAALLFGDLAAGTPALAAAFAPDRARAETEAGRPAVGLALLRDAWSDIGPADRASVLDIYAETAAAAGWPAGALDWLERRAEDLPAGQGAMLMARALLSADRAEAAIARARPYLDEDGAGDGAGDDGDRAAEAWLITAAARAAGSGRAAAVETLERGLQAHPGADALWLALARLRTGVERRDTLREGVRAAPGSPALLTVLARAEFDLGAPGAAAERYAEAFALAPGAAVDRAAASVALVDSQSDVDLALVHARFARRAAPDAAFGADALGQALFASGEVEAAEAELRLAVSRAGARDLAAHLHLSRLLAARGDATSASRAALRALSGALAAHQQREAEVLLRIAATDSRLETTLRGLGPEGPGEALGALILNETEEGLILDLAAIGLPEGVAMATLAPRPECAAPDLWAEAKSKGVVDRSLGLRLTDPADILDRIAGRGAANDPEEAMPDFRIAAGGIAAVTAKLPTRRISELRGRAIMLRPEGRPDVAPFACAIIP</sequence>
<dbReference type="InterPro" id="IPR011990">
    <property type="entry name" value="TPR-like_helical_dom_sf"/>
</dbReference>
<dbReference type="EMBL" id="FNMZ01000010">
    <property type="protein sequence ID" value="SDX79493.1"/>
    <property type="molecule type" value="Genomic_DNA"/>
</dbReference>
<dbReference type="AlphaFoldDB" id="A0A1H3EL24"/>
<dbReference type="Gene3D" id="1.25.40.10">
    <property type="entry name" value="Tetratricopeptide repeat domain"/>
    <property type="match status" value="2"/>
</dbReference>
<name>A0A1H3EL24_9RHOB</name>
<dbReference type="OrthoDB" id="9783136at2"/>
<reference evidence="1 2" key="1">
    <citation type="submission" date="2016-10" db="EMBL/GenBank/DDBJ databases">
        <authorList>
            <person name="de Groot N.N."/>
        </authorList>
    </citation>
    <scope>NUCLEOTIDE SEQUENCE [LARGE SCALE GENOMIC DNA]</scope>
    <source>
        <strain evidence="1 2">DSM 17890</strain>
    </source>
</reference>
<dbReference type="RefSeq" id="WP_092684754.1">
    <property type="nucleotide sequence ID" value="NZ_FNMZ01000010.1"/>
</dbReference>
<dbReference type="STRING" id="356660.SAMN05444336_11082"/>
<keyword evidence="2" id="KW-1185">Reference proteome</keyword>
<evidence type="ECO:0000313" key="1">
    <source>
        <dbReference type="EMBL" id="SDX79493.1"/>
    </source>
</evidence>
<organism evidence="1 2">
    <name type="scientific">Albimonas donghaensis</name>
    <dbReference type="NCBI Taxonomy" id="356660"/>
    <lineage>
        <taxon>Bacteria</taxon>
        <taxon>Pseudomonadati</taxon>
        <taxon>Pseudomonadota</taxon>
        <taxon>Alphaproteobacteria</taxon>
        <taxon>Rhodobacterales</taxon>
        <taxon>Paracoccaceae</taxon>
        <taxon>Albimonas</taxon>
    </lineage>
</organism>
<accession>A0A1H3EL24</accession>
<proteinExistence type="predicted"/>
<dbReference type="SUPFAM" id="SSF48452">
    <property type="entry name" value="TPR-like"/>
    <property type="match status" value="2"/>
</dbReference>
<dbReference type="Proteomes" id="UP000199118">
    <property type="component" value="Unassembled WGS sequence"/>
</dbReference>
<gene>
    <name evidence="1" type="ORF">SAMN05444336_11082</name>
</gene>
<protein>
    <submittedName>
        <fullName evidence="1">Uncharacterized protein</fullName>
    </submittedName>
</protein>
<evidence type="ECO:0000313" key="2">
    <source>
        <dbReference type="Proteomes" id="UP000199118"/>
    </source>
</evidence>